<evidence type="ECO:0000313" key="2">
    <source>
        <dbReference type="Proteomes" id="UP000245166"/>
    </source>
</evidence>
<protein>
    <recommendedName>
        <fullName evidence="3">AbiEi antitoxin C-terminal domain-containing protein</fullName>
    </recommendedName>
</protein>
<keyword evidence="2" id="KW-1185">Reference proteome</keyword>
<evidence type="ECO:0000313" key="1">
    <source>
        <dbReference type="EMBL" id="PWD50579.1"/>
    </source>
</evidence>
<name>A0A2U1ZUD2_9MICO</name>
<proteinExistence type="predicted"/>
<dbReference type="EMBL" id="PYHR01000002">
    <property type="protein sequence ID" value="PWD50579.1"/>
    <property type="molecule type" value="Genomic_DNA"/>
</dbReference>
<evidence type="ECO:0008006" key="3">
    <source>
        <dbReference type="Google" id="ProtNLM"/>
    </source>
</evidence>
<organism evidence="1 2">
    <name type="scientific">Serinibacter arcticus</name>
    <dbReference type="NCBI Taxonomy" id="1655435"/>
    <lineage>
        <taxon>Bacteria</taxon>
        <taxon>Bacillati</taxon>
        <taxon>Actinomycetota</taxon>
        <taxon>Actinomycetes</taxon>
        <taxon>Micrococcales</taxon>
        <taxon>Beutenbergiaceae</taxon>
        <taxon>Serinibacter</taxon>
    </lineage>
</organism>
<sequence length="381" mass="40623">MCRSSVDTLAVSCGVAVPSGMGTDTTPTSAERRLPPIVRAPVPVLLDTSSTAAPTSLRAPVLADLLPAAVVRLATTQHGLLTSSQLAMCGVSVAVAKRRVLTGRWRRPTRGVYDVASSSPLQLRPDARHRRAAALALLAFGGRATAVGFSALACHGVWGLPVHSPEVTCGSARSDRDGLRCREVSLTRSPVQVGAFRCAHPVDALAQALPRCSPRTALGMLDSALHRQVVTEEEVAEVRALLVGRRGAAGLAVVWALVDGRRESPLESWAYYDLDAAGLRPTDIQVRIVDASGVLVARGDIGFRLPDGSWLIVELNGREYHGVAVRDDTRRNAVVATERARVLDYWAEHLGVGGTMVRQVRDVLDRAGAWSAPVSERRRAG</sequence>
<dbReference type="AlphaFoldDB" id="A0A2U1ZUD2"/>
<comment type="caution">
    <text evidence="1">The sequence shown here is derived from an EMBL/GenBank/DDBJ whole genome shotgun (WGS) entry which is preliminary data.</text>
</comment>
<dbReference type="Proteomes" id="UP000245166">
    <property type="component" value="Unassembled WGS sequence"/>
</dbReference>
<accession>A0A2U1ZUD2</accession>
<gene>
    <name evidence="1" type="ORF">C8046_07865</name>
</gene>
<reference evidence="1 2" key="1">
    <citation type="submission" date="2018-03" db="EMBL/GenBank/DDBJ databases">
        <title>Genome assembly of novel Miniimonas species PCH200.</title>
        <authorList>
            <person name="Thakur V."/>
            <person name="Kumar V."/>
            <person name="Singh D."/>
        </authorList>
    </citation>
    <scope>NUCLEOTIDE SEQUENCE [LARGE SCALE GENOMIC DNA]</scope>
    <source>
        <strain evidence="1 2">PCH200</strain>
    </source>
</reference>